<accession>A0A3G4ZRJ7</accession>
<evidence type="ECO:0000313" key="1">
    <source>
        <dbReference type="EMBL" id="AYV77532.1"/>
    </source>
</evidence>
<sequence>MDEIKLLTANCCTSETNPCTINYWCCQVERYLHNHVIGNSVI</sequence>
<reference evidence="1" key="1">
    <citation type="submission" date="2018-10" db="EMBL/GenBank/DDBJ databases">
        <title>Hidden diversity of soil giant viruses.</title>
        <authorList>
            <person name="Schulz F."/>
            <person name="Alteio L."/>
            <person name="Goudeau D."/>
            <person name="Ryan E.M."/>
            <person name="Malmstrom R.R."/>
            <person name="Blanchard J."/>
            <person name="Woyke T."/>
        </authorList>
    </citation>
    <scope>NUCLEOTIDE SEQUENCE</scope>
    <source>
        <strain evidence="1">DSV1</strain>
    </source>
</reference>
<gene>
    <name evidence="1" type="ORF">Dasosvirus5_11</name>
</gene>
<organism evidence="1">
    <name type="scientific">Dasosvirus sp</name>
    <dbReference type="NCBI Taxonomy" id="2487764"/>
    <lineage>
        <taxon>Viruses</taxon>
        <taxon>Varidnaviria</taxon>
        <taxon>Bamfordvirae</taxon>
        <taxon>Nucleocytoviricota</taxon>
        <taxon>Megaviricetes</taxon>
        <taxon>Imitervirales</taxon>
        <taxon>Mimiviridae</taxon>
        <taxon>Klosneuvirinae</taxon>
    </lineage>
</organism>
<proteinExistence type="predicted"/>
<dbReference type="EMBL" id="MK072046">
    <property type="protein sequence ID" value="AYV77532.1"/>
    <property type="molecule type" value="Genomic_DNA"/>
</dbReference>
<protein>
    <submittedName>
        <fullName evidence="1">Uncharacterized protein</fullName>
    </submittedName>
</protein>
<name>A0A3G4ZRJ7_9VIRU</name>